<dbReference type="VEuPathDB" id="CryptoDB:Cvel_2194"/>
<dbReference type="EMBL" id="CDMZ01005798">
    <property type="protein sequence ID" value="CEM54557.1"/>
    <property type="molecule type" value="Genomic_DNA"/>
</dbReference>
<evidence type="ECO:0000256" key="2">
    <source>
        <dbReference type="SAM" id="SignalP"/>
    </source>
</evidence>
<feature type="compositionally biased region" description="Low complexity" evidence="1">
    <location>
        <begin position="27"/>
        <end position="43"/>
    </location>
</feature>
<feature type="region of interest" description="Disordered" evidence="1">
    <location>
        <begin position="27"/>
        <end position="56"/>
    </location>
</feature>
<feature type="chain" id="PRO_5005192947" evidence="2">
    <location>
        <begin position="18"/>
        <end position="356"/>
    </location>
</feature>
<feature type="region of interest" description="Disordered" evidence="1">
    <location>
        <begin position="317"/>
        <end position="356"/>
    </location>
</feature>
<proteinExistence type="predicted"/>
<organism evidence="3">
    <name type="scientific">Chromera velia CCMP2878</name>
    <dbReference type="NCBI Taxonomy" id="1169474"/>
    <lineage>
        <taxon>Eukaryota</taxon>
        <taxon>Sar</taxon>
        <taxon>Alveolata</taxon>
        <taxon>Colpodellida</taxon>
        <taxon>Chromeraceae</taxon>
        <taxon>Chromera</taxon>
    </lineage>
</organism>
<evidence type="ECO:0000256" key="1">
    <source>
        <dbReference type="SAM" id="MobiDB-lite"/>
    </source>
</evidence>
<dbReference type="AlphaFoldDB" id="A0A0G4IBK3"/>
<sequence>MWRLILCLVLLIAMVYPNRQNRREAVASAASTAATGSQSAPGSEFGSPRNEEEQGGICPAFTQVEKKNIESEGMEEFDKEYFVLMKDVSAAEFCSFLLTRPFVHVTDDNRTTTYTLGEAPFEKRYASEVMRLTKTCPIVRDWVWKEWDVSRTAPGTSIIKPVTEMATAPLTRGSRLKGELDQRVWTNTLRYAAVFLERVSLGEKGKGIALPEVWCVFPGGAEEKKPAIQITSKLQVGGMLEKQSAELVMMALLLQVSRMILWKDAGLRSLYDVVATVSVWEKCRDQIADYAGKFLNSKVSFYKEVKVLQKNKSMARGGGKKVLPAATAEQQHASHEAVQASRLQPPQGYSAEDNRS</sequence>
<keyword evidence="2" id="KW-0732">Signal</keyword>
<gene>
    <name evidence="3" type="ORF">Cvel_2194</name>
</gene>
<accession>A0A0G4IBK3</accession>
<name>A0A0G4IBK3_9ALVE</name>
<protein>
    <submittedName>
        <fullName evidence="3">Uncharacterized protein</fullName>
    </submittedName>
</protein>
<evidence type="ECO:0000313" key="3">
    <source>
        <dbReference type="EMBL" id="CEM54557.1"/>
    </source>
</evidence>
<feature type="signal peptide" evidence="2">
    <location>
        <begin position="1"/>
        <end position="17"/>
    </location>
</feature>
<reference evidence="3" key="1">
    <citation type="submission" date="2014-11" db="EMBL/GenBank/DDBJ databases">
        <authorList>
            <person name="Otto D Thomas"/>
            <person name="Naeem Raeece"/>
        </authorList>
    </citation>
    <scope>NUCLEOTIDE SEQUENCE</scope>
</reference>